<dbReference type="Gene3D" id="2.60.40.2610">
    <property type="entry name" value="Outer membrane usher protein FimD, plug domain"/>
    <property type="match status" value="1"/>
</dbReference>
<keyword evidence="4" id="KW-1134">Transmembrane beta strand</keyword>
<dbReference type="SUPFAM" id="SSF141729">
    <property type="entry name" value="FimD N-terminal domain-like"/>
    <property type="match status" value="1"/>
</dbReference>
<evidence type="ECO:0000259" key="12">
    <source>
        <dbReference type="Pfam" id="PF13954"/>
    </source>
</evidence>
<dbReference type="PANTHER" id="PTHR30451">
    <property type="entry name" value="OUTER MEMBRANE USHER PROTEIN"/>
    <property type="match status" value="1"/>
</dbReference>
<dbReference type="AlphaFoldDB" id="A0A2J0PYQ1"/>
<feature type="domain" description="PapC N-terminal" evidence="12">
    <location>
        <begin position="39"/>
        <end position="189"/>
    </location>
</feature>
<comment type="caution">
    <text evidence="13">The sequence shown here is derived from an EMBL/GenBank/DDBJ whole genome shotgun (WGS) entry which is preliminary data.</text>
</comment>
<dbReference type="NCBIfam" id="NF011745">
    <property type="entry name" value="PRK15198.1"/>
    <property type="match status" value="1"/>
</dbReference>
<dbReference type="Pfam" id="PF00577">
    <property type="entry name" value="Usher"/>
    <property type="match status" value="1"/>
</dbReference>
<protein>
    <submittedName>
        <fullName evidence="13">Fimbrial protein FimD</fullName>
    </submittedName>
</protein>
<evidence type="ECO:0000256" key="2">
    <source>
        <dbReference type="ARBA" id="ARBA00008064"/>
    </source>
</evidence>
<comment type="similarity">
    <text evidence="2 10">Belongs to the fimbrial export usher family.</text>
</comment>
<organism evidence="13 14">
    <name type="scientific">Enterobacter hormaechei</name>
    <dbReference type="NCBI Taxonomy" id="158836"/>
    <lineage>
        <taxon>Bacteria</taxon>
        <taxon>Pseudomonadati</taxon>
        <taxon>Pseudomonadota</taxon>
        <taxon>Gammaproteobacteria</taxon>
        <taxon>Enterobacterales</taxon>
        <taxon>Enterobacteriaceae</taxon>
        <taxon>Enterobacter</taxon>
        <taxon>Enterobacter cloacae complex</taxon>
    </lineage>
</organism>
<dbReference type="EMBL" id="NEEW01000006">
    <property type="protein sequence ID" value="PJD84573.1"/>
    <property type="molecule type" value="Genomic_DNA"/>
</dbReference>
<feature type="domain" description="PapC-like C-terminal" evidence="11">
    <location>
        <begin position="797"/>
        <end position="861"/>
    </location>
</feature>
<evidence type="ECO:0000256" key="1">
    <source>
        <dbReference type="ARBA" id="ARBA00004571"/>
    </source>
</evidence>
<name>A0A2J0PYQ1_9ENTR</name>
<dbReference type="Gene3D" id="2.60.40.3110">
    <property type="match status" value="1"/>
</dbReference>
<gene>
    <name evidence="13" type="ORF">B9Q30_15665</name>
</gene>
<evidence type="ECO:0000259" key="11">
    <source>
        <dbReference type="Pfam" id="PF13953"/>
    </source>
</evidence>
<reference evidence="13 14" key="1">
    <citation type="journal article" date="2017" name="J. Antimicrob. Chemother.">
        <title>Characterization of the population structure, drug resistance mechanisms and plasmids of the community-associated Enterobacter cloacae complex in China.</title>
        <authorList>
            <person name="Zhou K."/>
            <person name="Yu W."/>
            <person name="Cao X."/>
            <person name="Shen P."/>
            <person name="Lu H."/>
            <person name="Luo Q."/>
            <person name="Rossen J.W.A."/>
            <person name="Xiao Y."/>
        </authorList>
    </citation>
    <scope>NUCLEOTIDE SEQUENCE [LARGE SCALE GENOMIC DNA]</scope>
    <source>
        <strain evidence="13 14">ECC904</strain>
    </source>
</reference>
<dbReference type="OrthoDB" id="6554712at2"/>
<keyword evidence="9 10" id="KW-0998">Cell outer membrane</keyword>
<evidence type="ECO:0000256" key="7">
    <source>
        <dbReference type="ARBA" id="ARBA00022729"/>
    </source>
</evidence>
<proteinExistence type="inferred from homology"/>
<comment type="subcellular location">
    <subcellularLocation>
        <location evidence="1 10">Cell outer membrane</location>
        <topology evidence="1 10">Multi-pass membrane protein</topology>
    </subcellularLocation>
</comment>
<evidence type="ECO:0000256" key="9">
    <source>
        <dbReference type="ARBA" id="ARBA00023237"/>
    </source>
</evidence>
<dbReference type="PANTHER" id="PTHR30451:SF21">
    <property type="entry name" value="FIMBRIAL USHER DOMAIN-CONTAINING PROTEIN YDET-RELATED"/>
    <property type="match status" value="1"/>
</dbReference>
<dbReference type="PROSITE" id="PS01151">
    <property type="entry name" value="FIMBRIAL_USHER"/>
    <property type="match status" value="1"/>
</dbReference>
<dbReference type="GO" id="GO:0009279">
    <property type="term" value="C:cell outer membrane"/>
    <property type="evidence" value="ECO:0007669"/>
    <property type="project" value="UniProtKB-SubCell"/>
</dbReference>
<dbReference type="GO" id="GO:0009297">
    <property type="term" value="P:pilus assembly"/>
    <property type="evidence" value="ECO:0007669"/>
    <property type="project" value="InterPro"/>
</dbReference>
<evidence type="ECO:0000256" key="3">
    <source>
        <dbReference type="ARBA" id="ARBA00022448"/>
    </source>
</evidence>
<accession>A0A2J0PYQ1</accession>
<evidence type="ECO:0000256" key="5">
    <source>
        <dbReference type="ARBA" id="ARBA00022558"/>
    </source>
</evidence>
<dbReference type="GO" id="GO:0015473">
    <property type="term" value="F:fimbrial usher porin activity"/>
    <property type="evidence" value="ECO:0007669"/>
    <property type="project" value="InterPro"/>
</dbReference>
<dbReference type="FunFam" id="2.60.40.2610:FF:000001">
    <property type="entry name" value="Outer membrane fimbrial usher protein"/>
    <property type="match status" value="1"/>
</dbReference>
<dbReference type="RefSeq" id="WP_100160604.1">
    <property type="nucleotide sequence ID" value="NZ_NEEW01000006.1"/>
</dbReference>
<evidence type="ECO:0000313" key="14">
    <source>
        <dbReference type="Proteomes" id="UP000229974"/>
    </source>
</evidence>
<keyword evidence="7" id="KW-0732">Signal</keyword>
<dbReference type="Pfam" id="PF13953">
    <property type="entry name" value="PapC_C"/>
    <property type="match status" value="1"/>
</dbReference>
<dbReference type="Gene3D" id="3.10.20.410">
    <property type="match status" value="1"/>
</dbReference>
<keyword evidence="8 10" id="KW-0472">Membrane</keyword>
<dbReference type="FunFam" id="2.60.40.3110:FF:000001">
    <property type="entry name" value="Putative fimbrial outer membrane usher"/>
    <property type="match status" value="1"/>
</dbReference>
<evidence type="ECO:0000256" key="6">
    <source>
        <dbReference type="ARBA" id="ARBA00022692"/>
    </source>
</evidence>
<dbReference type="InterPro" id="IPR037224">
    <property type="entry name" value="PapC_N_sf"/>
</dbReference>
<evidence type="ECO:0000256" key="4">
    <source>
        <dbReference type="ARBA" id="ARBA00022452"/>
    </source>
</evidence>
<evidence type="ECO:0000256" key="10">
    <source>
        <dbReference type="RuleBase" id="RU003884"/>
    </source>
</evidence>
<sequence>MKRVQPRRFNALVRASLTPLALTIAGLLSSITVRAEYFFNPAFLSSDPSAVADLSRFSTNGQAPGVYRVDLWLNGTFVTTRDINFIARTVTDGAVQGDDTGLMACLTPKAYENLGVNVQAFPALAAAKADSCVDIAAIIPAAATLFNFEQQRLEISIPQAALRNNARGYIPPEQWDEGINALLLNYNFSGSYSRDRSENGTTHKSYFLGLNSGVNLGAWRLRDYSTWNYYNSDENRHSEWEHINTYLERTVIPLKGRLTVGDSYTSSEIFDSLPFRGAQIASDDNMLPDSMKGFAPTIRGIAKSNAQVTIKQNGYSLYQSYVPPGAFAINDLFPTSSSGDLTVEVKETDGSISRYSVPYSAVPLLQREGRVKYALTAAQYRSNNGQQDEVNFAQGTLIWGLPQGVTVYGGSQLSGDYYALALGAGLNMGNFGAVSFDVTHARSTLADDTSHTGQSLRFLYAKSLNKMGTNFQLLGYRYSTSGFYNLDETTYTHMQGYTGDAEQDDANEATNWLDYYNLNWTKRGKLQFNISQQLGRLGSLFVTGSQQSYWHTDDKNTLVQVGYSGTWAGISYSLTYNYNKSPGMSDSDEIYAINLSFPLSQWLSPANDVSQKRNYAYATYGMSANKHGETSQNAGINGTLLAENNLNYSVQEGYASQGAGSQGSASLEYDAAYGNASLGYNYSDNGDYREVTYGLSGGVVAHRNGITLSQPLSDTNVLIAVPGAADVSVENEPGIHTDGRGYAVVPYASAYHLNRMALDINSLSDAMDIDDAVTSVVPTHGAIVRATFNARLGARALVTLRYHGKPVPFGAMVSRDDNGSDTIVGEEGETYLSGLSQKGVLKAQWGEGADKRCTANYHLPESKQPLLRITMECS</sequence>
<dbReference type="InterPro" id="IPR042186">
    <property type="entry name" value="FimD_plug_dom"/>
</dbReference>
<dbReference type="Pfam" id="PF13954">
    <property type="entry name" value="PapC_N"/>
    <property type="match status" value="1"/>
</dbReference>
<dbReference type="Gene3D" id="2.60.40.2070">
    <property type="match status" value="1"/>
</dbReference>
<dbReference type="InterPro" id="IPR025949">
    <property type="entry name" value="PapC-like_C"/>
</dbReference>
<dbReference type="InterPro" id="IPR018030">
    <property type="entry name" value="Fimbrial_membr_usher_CS"/>
</dbReference>
<keyword evidence="5 10" id="KW-1029">Fimbrium biogenesis</keyword>
<evidence type="ECO:0000256" key="8">
    <source>
        <dbReference type="ARBA" id="ARBA00023136"/>
    </source>
</evidence>
<dbReference type="NCBIfam" id="NF011740">
    <property type="entry name" value="PRK15193.1"/>
    <property type="match status" value="1"/>
</dbReference>
<dbReference type="InterPro" id="IPR000015">
    <property type="entry name" value="Fimb_usher"/>
</dbReference>
<dbReference type="InterPro" id="IPR043142">
    <property type="entry name" value="PapC-like_C_sf"/>
</dbReference>
<evidence type="ECO:0000313" key="13">
    <source>
        <dbReference type="EMBL" id="PJD84573.1"/>
    </source>
</evidence>
<keyword evidence="6 10" id="KW-0812">Transmembrane</keyword>
<keyword evidence="3 10" id="KW-0813">Transport</keyword>
<dbReference type="InterPro" id="IPR025885">
    <property type="entry name" value="PapC_N"/>
</dbReference>
<dbReference type="Proteomes" id="UP000229974">
    <property type="component" value="Unassembled WGS sequence"/>
</dbReference>